<sequence length="1217" mass="140012">MDNAPEKKSADAESNESKITNNQQLYQRLNELLSQKIREIEASESTPEQKEQARTDIAAQALQELKDTVQSQKNLQEAQKRGEDVSQEQQKEAAKKAREAFVNVLVHSDKGLEVVKNKQAQAVIQQLAKNISSADQGVEIGERFGQYFTGDKPILLTGKDQEKSAFEKDVELFNSEHPDAARVLASSIVQRAPDFGKKEGDVLERFQDIVGQGNGEQVNQAQYEAMREQTFDRDRQEYYGRFTQEQQEFLHNLYSPTKFKNYVESKINPKKQEQKDAYKRQKDAYKKRIIEVFEQQEKPIPNEAELEQLADSRWRQKISNDIGSELGMVINQLLLRLQQEGPNKSYDELVQEDFMRGIRATENQIKNALTTLHANLAELEKKDPRFDENVRLYKFFDRGHYTDEREKEVGIDPKTGKQIIKNLPYARLYPLLQPKEIGLKDFATQLFVDMGHLLDQRNYLHDARVVFNHPPGEKGFYGGLAGYAEKYKGTDIDEMMLLPDAPYALEAFHLYEKYLEEDFASIDWRHRPTEFQTRLEYINTQLEDEIIEQMKQEYGGEISEERIRAAVNIGTGMARGVFLTEPEKSAYADPVDAEGVGLFASYGTNDAGALNVFNPLHTGLRWQSESLLPLYYFMPYNAKTGGGDRGLWDHKKTFDEAAKYFDSFKKGGGYLKELKGKGERLFIDDLIDISNVGGVAKRRGWRMQYALEGHMKYNPDGSANVLESFKAMDAIGYEAIADFINNNKDRWRDKELNILKAADGTKLGQERYEFFKYIFDRYFSEFEKTDFDSYMKDLYKLGEAKAAKKLKTEGTMPAGSFEAQAQLEASNIFLQRTIAREVMARFPTKFLRIDRNRFREDGVSRWQKIQVEMGMNRDEFDRLMKDMIFTETLFRKDISNVVKDQLAHDPTLDLHKVKNLPSVLNEAAIEKLLSQIKTVDKDGNSVWNSGRIENVKKLYRSMRKNFFENKDFLNKEAWEAIDGYTFTFGLEDTDLSLIAFRGTGPRMIARAIGDTGSIETNVTQGMIDLPKMFSHIATDGKHDFSPLIEYLTKAQATIQRVHADVGAAKFVYKVAAWTIQYFKKDSAAKPFFGLFRIGKKNSMAAESAGRSTAVWEWDSRDIDRFCVALESANLLKKEPYLLHLPSKYEDRYINFFGKPIKFGKKRIETIEWYAGKLRKEFGGTYLDMAADVVNTFLPLIAIFLLWQYIKKAYEEAEGKKK</sequence>
<proteinExistence type="predicted"/>
<organism evidence="3 4">
    <name type="scientific">Candidatus Roizmanbacteria bacterium GW2011_GWC2_37_13</name>
    <dbReference type="NCBI Taxonomy" id="1618486"/>
    <lineage>
        <taxon>Bacteria</taxon>
        <taxon>Candidatus Roizmaniibacteriota</taxon>
    </lineage>
</organism>
<evidence type="ECO:0008006" key="5">
    <source>
        <dbReference type="Google" id="ProtNLM"/>
    </source>
</evidence>
<reference evidence="3 4" key="1">
    <citation type="journal article" date="2015" name="Nature">
        <title>rRNA introns, odd ribosomes, and small enigmatic genomes across a large radiation of phyla.</title>
        <authorList>
            <person name="Brown C.T."/>
            <person name="Hug L.A."/>
            <person name="Thomas B.C."/>
            <person name="Sharon I."/>
            <person name="Castelle C.J."/>
            <person name="Singh A."/>
            <person name="Wilkins M.J."/>
            <person name="Williams K.H."/>
            <person name="Banfield J.F."/>
        </authorList>
    </citation>
    <scope>NUCLEOTIDE SEQUENCE [LARGE SCALE GENOMIC DNA]</scope>
</reference>
<feature type="region of interest" description="Disordered" evidence="1">
    <location>
        <begin position="1"/>
        <end position="24"/>
    </location>
</feature>
<name>A0A0G0FZS0_9BACT</name>
<protein>
    <recommendedName>
        <fullName evidence="5">Large polyvalent protein associated domain-containing protein</fullName>
    </recommendedName>
</protein>
<feature type="compositionally biased region" description="Basic and acidic residues" evidence="1">
    <location>
        <begin position="1"/>
        <end position="11"/>
    </location>
</feature>
<accession>A0A0G0FZS0</accession>
<evidence type="ECO:0000256" key="2">
    <source>
        <dbReference type="SAM" id="Phobius"/>
    </source>
</evidence>
<keyword evidence="2" id="KW-1133">Transmembrane helix</keyword>
<evidence type="ECO:0000313" key="3">
    <source>
        <dbReference type="EMBL" id="KKQ24448.1"/>
    </source>
</evidence>
<comment type="caution">
    <text evidence="3">The sequence shown here is derived from an EMBL/GenBank/DDBJ whole genome shotgun (WGS) entry which is preliminary data.</text>
</comment>
<keyword evidence="2" id="KW-0812">Transmembrane</keyword>
<keyword evidence="2" id="KW-0472">Membrane</keyword>
<feature type="transmembrane region" description="Helical" evidence="2">
    <location>
        <begin position="1184"/>
        <end position="1205"/>
    </location>
</feature>
<gene>
    <name evidence="3" type="ORF">US40_C0016G0010</name>
</gene>
<dbReference type="EMBL" id="LBSV01000016">
    <property type="protein sequence ID" value="KKQ24448.1"/>
    <property type="molecule type" value="Genomic_DNA"/>
</dbReference>
<dbReference type="Proteomes" id="UP000034917">
    <property type="component" value="Unassembled WGS sequence"/>
</dbReference>
<feature type="compositionally biased region" description="Basic and acidic residues" evidence="1">
    <location>
        <begin position="78"/>
        <end position="93"/>
    </location>
</feature>
<evidence type="ECO:0000313" key="4">
    <source>
        <dbReference type="Proteomes" id="UP000034917"/>
    </source>
</evidence>
<feature type="compositionally biased region" description="Polar residues" evidence="1">
    <location>
        <begin position="68"/>
        <end position="77"/>
    </location>
</feature>
<evidence type="ECO:0000256" key="1">
    <source>
        <dbReference type="SAM" id="MobiDB-lite"/>
    </source>
</evidence>
<dbReference type="AlphaFoldDB" id="A0A0G0FZS0"/>
<feature type="region of interest" description="Disordered" evidence="1">
    <location>
        <begin position="68"/>
        <end position="93"/>
    </location>
</feature>